<gene>
    <name evidence="11" type="primary">aroK</name>
    <name evidence="12" type="ORF">GCM10023144_32290</name>
</gene>
<protein>
    <recommendedName>
        <fullName evidence="3 11">Shikimate kinase</fullName>
        <shortName evidence="11">SK</shortName>
        <ecNumber evidence="3 11">2.7.1.71</ecNumber>
    </recommendedName>
</protein>
<feature type="binding site" evidence="11">
    <location>
        <position position="45"/>
    </location>
    <ligand>
        <name>Mg(2+)</name>
        <dbReference type="ChEBI" id="CHEBI:18420"/>
    </ligand>
</feature>
<sequence>MADYHCRSLRRAVNAFLDPCPAPSAPAPGPAAPVFLIGMMGAGKTTIGRALARALGRRFVDVDQLIEERCGVRIPTIFELEGEAGFRRRETGAIDECSRMEGVVLATGGGAVLSAENRRLLAQRGIVIYLRARAEELYQRTRHDRNRPLLQTADPLGRIVELLAQREPLYEEVADVVVDTGRSSVPRLVQRILPLLQQCGKPVVAAAELPPLENP</sequence>
<comment type="subunit">
    <text evidence="11">Monomer.</text>
</comment>
<evidence type="ECO:0000256" key="3">
    <source>
        <dbReference type="ARBA" id="ARBA00012154"/>
    </source>
</evidence>
<keyword evidence="6 11" id="KW-0547">Nucleotide-binding</keyword>
<evidence type="ECO:0000256" key="1">
    <source>
        <dbReference type="ARBA" id="ARBA00004842"/>
    </source>
</evidence>
<dbReference type="GO" id="GO:0016301">
    <property type="term" value="F:kinase activity"/>
    <property type="evidence" value="ECO:0007669"/>
    <property type="project" value="UniProtKB-KW"/>
</dbReference>
<dbReference type="Pfam" id="PF01202">
    <property type="entry name" value="SKI"/>
    <property type="match status" value="1"/>
</dbReference>
<keyword evidence="7 11" id="KW-0418">Kinase</keyword>
<comment type="cofactor">
    <cofactor evidence="11">
        <name>Mg(2+)</name>
        <dbReference type="ChEBI" id="CHEBI:18420"/>
    </cofactor>
    <text evidence="11">Binds 1 Mg(2+) ion per subunit.</text>
</comment>
<keyword evidence="5 11" id="KW-0808">Transferase</keyword>
<evidence type="ECO:0000256" key="4">
    <source>
        <dbReference type="ARBA" id="ARBA00022605"/>
    </source>
</evidence>
<dbReference type="EMBL" id="BAABFO010000016">
    <property type="protein sequence ID" value="GAA4337107.1"/>
    <property type="molecule type" value="Genomic_DNA"/>
</dbReference>
<dbReference type="InterPro" id="IPR023000">
    <property type="entry name" value="Shikimate_kinase_CS"/>
</dbReference>
<comment type="pathway">
    <text evidence="1 11">Metabolic intermediate biosynthesis; chorismate biosynthesis; chorismate from D-erythrose 4-phosphate and phosphoenolpyruvate: step 5/7.</text>
</comment>
<dbReference type="HAMAP" id="MF_00109">
    <property type="entry name" value="Shikimate_kinase"/>
    <property type="match status" value="1"/>
</dbReference>
<keyword evidence="13" id="KW-1185">Reference proteome</keyword>
<evidence type="ECO:0000313" key="13">
    <source>
        <dbReference type="Proteomes" id="UP001501671"/>
    </source>
</evidence>
<evidence type="ECO:0000256" key="5">
    <source>
        <dbReference type="ARBA" id="ARBA00022679"/>
    </source>
</evidence>
<evidence type="ECO:0000313" key="12">
    <source>
        <dbReference type="EMBL" id="GAA4337107.1"/>
    </source>
</evidence>
<feature type="binding site" evidence="11">
    <location>
        <position position="147"/>
    </location>
    <ligand>
        <name>ATP</name>
        <dbReference type="ChEBI" id="CHEBI:30616"/>
    </ligand>
</feature>
<feature type="binding site" evidence="11">
    <location>
        <position position="87"/>
    </location>
    <ligand>
        <name>substrate</name>
    </ligand>
</feature>
<comment type="function">
    <text evidence="11">Catalyzes the specific phosphorylation of the 3-hydroxyl group of shikimic acid using ATP as a cosubstrate.</text>
</comment>
<comment type="caution">
    <text evidence="11">Lacks conserved residue(s) required for the propagation of feature annotation.</text>
</comment>
<dbReference type="PANTHER" id="PTHR21087">
    <property type="entry name" value="SHIKIMATE KINASE"/>
    <property type="match status" value="1"/>
</dbReference>
<dbReference type="PRINTS" id="PR01100">
    <property type="entry name" value="SHIKIMTKNASE"/>
</dbReference>
<keyword evidence="4 11" id="KW-0028">Amino-acid biosynthesis</keyword>
<evidence type="ECO:0000256" key="6">
    <source>
        <dbReference type="ARBA" id="ARBA00022741"/>
    </source>
</evidence>
<comment type="similarity">
    <text evidence="2 11">Belongs to the shikimate kinase family.</text>
</comment>
<evidence type="ECO:0000256" key="9">
    <source>
        <dbReference type="ARBA" id="ARBA00023141"/>
    </source>
</evidence>
<dbReference type="InterPro" id="IPR000623">
    <property type="entry name" value="Shikimate_kinase/TSH1"/>
</dbReference>
<evidence type="ECO:0000256" key="7">
    <source>
        <dbReference type="ARBA" id="ARBA00022777"/>
    </source>
</evidence>
<dbReference type="Gene3D" id="3.40.50.300">
    <property type="entry name" value="P-loop containing nucleotide triphosphate hydrolases"/>
    <property type="match status" value="1"/>
</dbReference>
<feature type="binding site" evidence="11">
    <location>
        <position position="63"/>
    </location>
    <ligand>
        <name>substrate</name>
    </ligand>
</feature>
<evidence type="ECO:0000256" key="11">
    <source>
        <dbReference type="HAMAP-Rule" id="MF_00109"/>
    </source>
</evidence>
<feature type="binding site" evidence="11">
    <location>
        <begin position="41"/>
        <end position="46"/>
    </location>
    <ligand>
        <name>ATP</name>
        <dbReference type="ChEBI" id="CHEBI:30616"/>
    </ligand>
</feature>
<comment type="catalytic activity">
    <reaction evidence="10 11">
        <text>shikimate + ATP = 3-phosphoshikimate + ADP + H(+)</text>
        <dbReference type="Rhea" id="RHEA:13121"/>
        <dbReference type="ChEBI" id="CHEBI:15378"/>
        <dbReference type="ChEBI" id="CHEBI:30616"/>
        <dbReference type="ChEBI" id="CHEBI:36208"/>
        <dbReference type="ChEBI" id="CHEBI:145989"/>
        <dbReference type="ChEBI" id="CHEBI:456216"/>
        <dbReference type="EC" id="2.7.1.71"/>
    </reaction>
</comment>
<keyword evidence="11" id="KW-0479">Metal-binding</keyword>
<feature type="binding site" evidence="11">
    <location>
        <position position="166"/>
    </location>
    <ligand>
        <name>substrate</name>
    </ligand>
</feature>
<name>A0ABP8HC80_9BURK</name>
<organism evidence="12 13">
    <name type="scientific">Pigmentiphaga soli</name>
    <dbReference type="NCBI Taxonomy" id="1007095"/>
    <lineage>
        <taxon>Bacteria</taxon>
        <taxon>Pseudomonadati</taxon>
        <taxon>Pseudomonadota</taxon>
        <taxon>Betaproteobacteria</taxon>
        <taxon>Burkholderiales</taxon>
        <taxon>Alcaligenaceae</taxon>
        <taxon>Pigmentiphaga</taxon>
    </lineage>
</organism>
<dbReference type="SUPFAM" id="SSF52540">
    <property type="entry name" value="P-loop containing nucleoside triphosphate hydrolases"/>
    <property type="match status" value="1"/>
</dbReference>
<evidence type="ECO:0000256" key="8">
    <source>
        <dbReference type="ARBA" id="ARBA00022840"/>
    </source>
</evidence>
<dbReference type="PROSITE" id="PS01128">
    <property type="entry name" value="SHIKIMATE_KINASE"/>
    <property type="match status" value="1"/>
</dbReference>
<evidence type="ECO:0000256" key="2">
    <source>
        <dbReference type="ARBA" id="ARBA00006997"/>
    </source>
</evidence>
<dbReference type="CDD" id="cd00464">
    <property type="entry name" value="SK"/>
    <property type="match status" value="1"/>
</dbReference>
<comment type="caution">
    <text evidence="12">The sequence shown here is derived from an EMBL/GenBank/DDBJ whole genome shotgun (WGS) entry which is preliminary data.</text>
</comment>
<dbReference type="EC" id="2.7.1.71" evidence="3 11"/>
<dbReference type="Proteomes" id="UP001501671">
    <property type="component" value="Unassembled WGS sequence"/>
</dbReference>
<evidence type="ECO:0000256" key="10">
    <source>
        <dbReference type="ARBA" id="ARBA00048567"/>
    </source>
</evidence>
<reference evidence="13" key="1">
    <citation type="journal article" date="2019" name="Int. J. Syst. Evol. Microbiol.">
        <title>The Global Catalogue of Microorganisms (GCM) 10K type strain sequencing project: providing services to taxonomists for standard genome sequencing and annotation.</title>
        <authorList>
            <consortium name="The Broad Institute Genomics Platform"/>
            <consortium name="The Broad Institute Genome Sequencing Center for Infectious Disease"/>
            <person name="Wu L."/>
            <person name="Ma J."/>
        </authorList>
    </citation>
    <scope>NUCLEOTIDE SEQUENCE [LARGE SCALE GENOMIC DNA]</scope>
    <source>
        <strain evidence="13">JCM 17666</strain>
    </source>
</reference>
<keyword evidence="11" id="KW-0963">Cytoplasm</keyword>
<keyword evidence="8 11" id="KW-0067">ATP-binding</keyword>
<dbReference type="PANTHER" id="PTHR21087:SF16">
    <property type="entry name" value="SHIKIMATE KINASE 1, CHLOROPLASTIC"/>
    <property type="match status" value="1"/>
</dbReference>
<keyword evidence="11" id="KW-0460">Magnesium</keyword>
<accession>A0ABP8HC80</accession>
<dbReference type="InterPro" id="IPR031322">
    <property type="entry name" value="Shikimate/glucono_kinase"/>
</dbReference>
<keyword evidence="9 11" id="KW-0057">Aromatic amino acid biosynthesis</keyword>
<proteinExistence type="inferred from homology"/>
<dbReference type="InterPro" id="IPR027417">
    <property type="entry name" value="P-loop_NTPase"/>
</dbReference>
<feature type="binding site" evidence="11">
    <location>
        <position position="109"/>
    </location>
    <ligand>
        <name>substrate</name>
    </ligand>
</feature>
<comment type="subcellular location">
    <subcellularLocation>
        <location evidence="11">Cytoplasm</location>
    </subcellularLocation>
</comment>